<dbReference type="Proteomes" id="UP000502415">
    <property type="component" value="Chromosome"/>
</dbReference>
<evidence type="ECO:0000313" key="1">
    <source>
        <dbReference type="EMBL" id="QJE02500.1"/>
    </source>
</evidence>
<evidence type="ECO:0000313" key="2">
    <source>
        <dbReference type="Proteomes" id="UP000502415"/>
    </source>
</evidence>
<gene>
    <name evidence="1" type="ORF">HH212_22815</name>
</gene>
<sequence length="308" mass="34449">MSQNNVFSGLGGFDHLSDLAVEPPKPSFTGAWATVELQPDVFVPQRFTVGVAVQSPGGRLHFKLLDDFRKFDCVYQGRFSQRSAREILAHAEQNLRVAAQSKTQLAEMRFETSALSLSTPSFTSGDDHEATVERLFDEVVVMGQADAKKIKEFESIDTPRARQLVNAELKKIAQMDFEKIARSDNQGLLLDQGGVTHFLDLNLLTERACGSVASAVYKTAQSVELNLLKTSRDLTTYARVHDFHDIGLFLLLPEPETLPTKEYRRITEVIADHEWKLERDGFRVVSLPSPAGLASEIYDWALPTIRPQ</sequence>
<dbReference type="EMBL" id="CP051685">
    <property type="protein sequence ID" value="QJE02500.1"/>
    <property type="molecule type" value="Genomic_DNA"/>
</dbReference>
<protein>
    <recommendedName>
        <fullName evidence="3">DUF3037 domain-containing protein</fullName>
    </recommendedName>
</protein>
<evidence type="ECO:0008006" key="3">
    <source>
        <dbReference type="Google" id="ProtNLM"/>
    </source>
</evidence>
<dbReference type="AlphaFoldDB" id="A0A7Z2ZUN8"/>
<proteinExistence type="predicted"/>
<dbReference type="RefSeq" id="WP_170204584.1">
    <property type="nucleotide sequence ID" value="NZ_CP051685.1"/>
</dbReference>
<organism evidence="1 2">
    <name type="scientific">Massilia forsythiae</name>
    <dbReference type="NCBI Taxonomy" id="2728020"/>
    <lineage>
        <taxon>Bacteria</taxon>
        <taxon>Pseudomonadati</taxon>
        <taxon>Pseudomonadota</taxon>
        <taxon>Betaproteobacteria</taxon>
        <taxon>Burkholderiales</taxon>
        <taxon>Oxalobacteraceae</taxon>
        <taxon>Telluria group</taxon>
        <taxon>Massilia</taxon>
    </lineage>
</organism>
<dbReference type="KEGG" id="mfy:HH212_22815"/>
<name>A0A7Z2ZUN8_9BURK</name>
<keyword evidence="2" id="KW-1185">Reference proteome</keyword>
<accession>A0A7Z2ZUN8</accession>
<reference evidence="1 2" key="1">
    <citation type="submission" date="2020-04" db="EMBL/GenBank/DDBJ databases">
        <title>Genome sequencing of novel species.</title>
        <authorList>
            <person name="Heo J."/>
            <person name="Kim S.-J."/>
            <person name="Kim J.-S."/>
            <person name="Hong S.-B."/>
            <person name="Kwon S.-W."/>
        </authorList>
    </citation>
    <scope>NUCLEOTIDE SEQUENCE [LARGE SCALE GENOMIC DNA]</scope>
    <source>
        <strain evidence="1 2">GN2-R2</strain>
    </source>
</reference>